<comment type="function">
    <text evidence="2 13">Catalyzes the isomerization between 2-isopropylmalate and 3-isopropylmalate, via the formation of 2-isopropylmaleate.</text>
</comment>
<feature type="binding site" evidence="13">
    <location>
        <position position="442"/>
    </location>
    <ligand>
        <name>[4Fe-4S] cluster</name>
        <dbReference type="ChEBI" id="CHEBI:49883"/>
    </ligand>
</feature>
<dbReference type="GO" id="GO:0003861">
    <property type="term" value="F:3-isopropylmalate dehydratase activity"/>
    <property type="evidence" value="ECO:0007669"/>
    <property type="project" value="UniProtKB-UniRule"/>
</dbReference>
<dbReference type="CDD" id="cd01583">
    <property type="entry name" value="IPMI"/>
    <property type="match status" value="1"/>
</dbReference>
<evidence type="ECO:0000256" key="8">
    <source>
        <dbReference type="ARBA" id="ARBA00022723"/>
    </source>
</evidence>
<gene>
    <name evidence="13" type="primary">leuC</name>
    <name evidence="16" type="ORF">ALP84_04998</name>
</gene>
<keyword evidence="12 13" id="KW-0100">Branched-chain amino acid biosynthesis</keyword>
<keyword evidence="6 13" id="KW-0004">4Fe-4S</keyword>
<dbReference type="PANTHER" id="PTHR43822:SF9">
    <property type="entry name" value="3-ISOPROPYLMALATE DEHYDRATASE"/>
    <property type="match status" value="1"/>
</dbReference>
<evidence type="ECO:0000256" key="3">
    <source>
        <dbReference type="ARBA" id="ARBA00004729"/>
    </source>
</evidence>
<dbReference type="NCBIfam" id="NF009116">
    <property type="entry name" value="PRK12466.1"/>
    <property type="match status" value="1"/>
</dbReference>
<name>A0A3M4VDZ3_PSECI</name>
<evidence type="ECO:0000259" key="15">
    <source>
        <dbReference type="Pfam" id="PF00330"/>
    </source>
</evidence>
<keyword evidence="8 13" id="KW-0479">Metal-binding</keyword>
<dbReference type="HAMAP" id="MF_01026">
    <property type="entry name" value="LeuC_type1"/>
    <property type="match status" value="1"/>
</dbReference>
<keyword evidence="9 13" id="KW-0408">Iron</keyword>
<evidence type="ECO:0000256" key="13">
    <source>
        <dbReference type="HAMAP-Rule" id="MF_01026"/>
    </source>
</evidence>
<evidence type="ECO:0000256" key="2">
    <source>
        <dbReference type="ARBA" id="ARBA00002695"/>
    </source>
</evidence>
<keyword evidence="5 13" id="KW-0432">Leucine biosynthesis</keyword>
<comment type="pathway">
    <text evidence="3 13">Amino-acid biosynthesis; L-leucine biosynthesis; L-leucine from 3-methyl-2-oxobutanoate: step 2/4.</text>
</comment>
<evidence type="ECO:0000256" key="4">
    <source>
        <dbReference type="ARBA" id="ARBA00011271"/>
    </source>
</evidence>
<sequence length="500" mass="53789">MSAQAKGSSMSDCPRHRKKADEEVRPMAGKTLYDKLWDSHLVKQRDDGSALIYIDRHIIHEVTSPQAFEGLRLAGRKPWRIDSIIATPDHNVPTTSERKGGIGAIEDEVSRLQVQTLDDNCDEYGITEFKMNDPRQGIVHVVGPEQGATLPGMSVVCGDSHTSTHGAFGALAHGIGTSEVEHVLATQCLVAKKMKNMLVSVEGQLPFGVTAKDIVLAVIGKIGTAGGNGYAIEFAGSAIRDLSIEGRMTICNMSIEAGARVGMVATDEKTVEYVKGRPFSPKGAEWDLAVEAWKDLVSDPDAVFDTVVELDAAQIKPQVSWGTSPEMVLAVDQNVPDPAQEADLVKRGSIERALKYMGLKANQPITDIQLDRVFIGSCTNSRIEDLRAAADVAKGRKVAATVKQAIVVPGSGLIKEQAEKEGLDKIFIEAGFEWREPGCSMCLAMNPDRLGSGEHCASTSNRNFEGRQGAGGRTHLVSPAMAAAAAVNGRFIDVRDLIQH</sequence>
<keyword evidence="7 13" id="KW-0028">Amino-acid biosynthesis</keyword>
<accession>A0A3M4VDZ3</accession>
<comment type="caution">
    <text evidence="16">The sequence shown here is derived from an EMBL/GenBank/DDBJ whole genome shotgun (WGS) entry which is preliminary data.</text>
</comment>
<evidence type="ECO:0000256" key="12">
    <source>
        <dbReference type="ARBA" id="ARBA00023304"/>
    </source>
</evidence>
<dbReference type="InterPro" id="IPR001030">
    <property type="entry name" value="Acoase/IPM_deHydtase_lsu_aba"/>
</dbReference>
<dbReference type="Proteomes" id="UP000278332">
    <property type="component" value="Unassembled WGS sequence"/>
</dbReference>
<comment type="cofactor">
    <cofactor evidence="13">
        <name>[4Fe-4S] cluster</name>
        <dbReference type="ChEBI" id="CHEBI:49883"/>
    </cofactor>
    <text evidence="13">Binds 1 [4Fe-4S] cluster per subunit.</text>
</comment>
<keyword evidence="11 13" id="KW-0456">Lyase</keyword>
<comment type="similarity">
    <text evidence="13">Belongs to the aconitase/IPM isomerase family. LeuC type 1 subfamily.</text>
</comment>
<dbReference type="InterPro" id="IPR036008">
    <property type="entry name" value="Aconitase_4Fe-4S_dom"/>
</dbReference>
<dbReference type="PROSITE" id="PS01244">
    <property type="entry name" value="ACONITASE_2"/>
    <property type="match status" value="1"/>
</dbReference>
<evidence type="ECO:0000256" key="7">
    <source>
        <dbReference type="ARBA" id="ARBA00022605"/>
    </source>
</evidence>
<dbReference type="Gene3D" id="3.30.499.10">
    <property type="entry name" value="Aconitase, domain 3"/>
    <property type="match status" value="2"/>
</dbReference>
<evidence type="ECO:0000256" key="6">
    <source>
        <dbReference type="ARBA" id="ARBA00022485"/>
    </source>
</evidence>
<evidence type="ECO:0000313" key="17">
    <source>
        <dbReference type="Proteomes" id="UP000278332"/>
    </source>
</evidence>
<dbReference type="InterPro" id="IPR015931">
    <property type="entry name" value="Acnase/IPM_dHydase_lsu_aba_1/3"/>
</dbReference>
<dbReference type="InterPro" id="IPR033941">
    <property type="entry name" value="IPMI_cat"/>
</dbReference>
<feature type="region of interest" description="Disordered" evidence="14">
    <location>
        <begin position="1"/>
        <end position="24"/>
    </location>
</feature>
<dbReference type="EC" id="4.2.1.33" evidence="13"/>
<evidence type="ECO:0000313" key="16">
    <source>
        <dbReference type="EMBL" id="RMR49911.1"/>
    </source>
</evidence>
<feature type="binding site" evidence="13">
    <location>
        <position position="378"/>
    </location>
    <ligand>
        <name>[4Fe-4S] cluster</name>
        <dbReference type="ChEBI" id="CHEBI:49883"/>
    </ligand>
</feature>
<evidence type="ECO:0000256" key="9">
    <source>
        <dbReference type="ARBA" id="ARBA00023004"/>
    </source>
</evidence>
<dbReference type="EMBL" id="RBRY01000182">
    <property type="protein sequence ID" value="RMR49911.1"/>
    <property type="molecule type" value="Genomic_DNA"/>
</dbReference>
<feature type="domain" description="Aconitase/3-isopropylmalate dehydratase large subunit alpha/beta/alpha" evidence="15">
    <location>
        <begin position="34"/>
        <end position="489"/>
    </location>
</feature>
<proteinExistence type="inferred from homology"/>
<evidence type="ECO:0000256" key="10">
    <source>
        <dbReference type="ARBA" id="ARBA00023014"/>
    </source>
</evidence>
<protein>
    <recommendedName>
        <fullName evidence="13">3-isopropylmalate dehydratase large subunit</fullName>
        <ecNumber evidence="13">4.2.1.33</ecNumber>
    </recommendedName>
    <alternativeName>
        <fullName evidence="13">Alpha-IPM isomerase</fullName>
        <shortName evidence="13">IPMI</shortName>
    </alternativeName>
    <alternativeName>
        <fullName evidence="13">Isopropylmalate isomerase</fullName>
    </alternativeName>
</protein>
<dbReference type="UniPathway" id="UPA00048">
    <property type="reaction ID" value="UER00071"/>
</dbReference>
<dbReference type="InterPro" id="IPR004430">
    <property type="entry name" value="3-IsopropMal_deHydase_lsu"/>
</dbReference>
<keyword evidence="10 13" id="KW-0411">Iron-sulfur</keyword>
<feature type="binding site" evidence="13">
    <location>
        <position position="439"/>
    </location>
    <ligand>
        <name>[4Fe-4S] cluster</name>
        <dbReference type="ChEBI" id="CHEBI:49883"/>
    </ligand>
</feature>
<dbReference type="InterPro" id="IPR050067">
    <property type="entry name" value="IPM_dehydratase_rel_enz"/>
</dbReference>
<evidence type="ECO:0000256" key="5">
    <source>
        <dbReference type="ARBA" id="ARBA00022430"/>
    </source>
</evidence>
<dbReference type="GO" id="GO:0046872">
    <property type="term" value="F:metal ion binding"/>
    <property type="evidence" value="ECO:0007669"/>
    <property type="project" value="UniProtKB-KW"/>
</dbReference>
<dbReference type="AlphaFoldDB" id="A0A3M4VDZ3"/>
<dbReference type="GO" id="GO:0009098">
    <property type="term" value="P:L-leucine biosynthetic process"/>
    <property type="evidence" value="ECO:0007669"/>
    <property type="project" value="UniProtKB-UniRule"/>
</dbReference>
<dbReference type="NCBIfam" id="TIGR00170">
    <property type="entry name" value="leuC"/>
    <property type="match status" value="1"/>
</dbReference>
<evidence type="ECO:0000256" key="1">
    <source>
        <dbReference type="ARBA" id="ARBA00000491"/>
    </source>
</evidence>
<dbReference type="FunFam" id="3.30.499.10:FF:000007">
    <property type="entry name" value="3-isopropylmalate dehydratase large subunit"/>
    <property type="match status" value="1"/>
</dbReference>
<dbReference type="PROSITE" id="PS00450">
    <property type="entry name" value="ACONITASE_1"/>
    <property type="match status" value="1"/>
</dbReference>
<dbReference type="GO" id="GO:0051539">
    <property type="term" value="F:4 iron, 4 sulfur cluster binding"/>
    <property type="evidence" value="ECO:0007669"/>
    <property type="project" value="UniProtKB-KW"/>
</dbReference>
<dbReference type="InterPro" id="IPR018136">
    <property type="entry name" value="Aconitase_4Fe-4S_BS"/>
</dbReference>
<comment type="subunit">
    <text evidence="4 13">Heterodimer of LeuC and LeuD.</text>
</comment>
<dbReference type="Pfam" id="PF00330">
    <property type="entry name" value="Aconitase"/>
    <property type="match status" value="1"/>
</dbReference>
<dbReference type="NCBIfam" id="NF004016">
    <property type="entry name" value="PRK05478.1"/>
    <property type="match status" value="1"/>
</dbReference>
<comment type="catalytic activity">
    <reaction evidence="1 13">
        <text>(2R,3S)-3-isopropylmalate = (2S)-2-isopropylmalate</text>
        <dbReference type="Rhea" id="RHEA:32287"/>
        <dbReference type="ChEBI" id="CHEBI:1178"/>
        <dbReference type="ChEBI" id="CHEBI:35121"/>
        <dbReference type="EC" id="4.2.1.33"/>
    </reaction>
</comment>
<dbReference type="SUPFAM" id="SSF53732">
    <property type="entry name" value="Aconitase iron-sulfur domain"/>
    <property type="match status" value="1"/>
</dbReference>
<evidence type="ECO:0000256" key="11">
    <source>
        <dbReference type="ARBA" id="ARBA00023239"/>
    </source>
</evidence>
<dbReference type="PRINTS" id="PR00415">
    <property type="entry name" value="ACONITASE"/>
</dbReference>
<feature type="compositionally biased region" description="Polar residues" evidence="14">
    <location>
        <begin position="1"/>
        <end position="11"/>
    </location>
</feature>
<organism evidence="16 17">
    <name type="scientific">Pseudomonas cichorii</name>
    <dbReference type="NCBI Taxonomy" id="36746"/>
    <lineage>
        <taxon>Bacteria</taxon>
        <taxon>Pseudomonadati</taxon>
        <taxon>Pseudomonadota</taxon>
        <taxon>Gammaproteobacteria</taxon>
        <taxon>Pseudomonadales</taxon>
        <taxon>Pseudomonadaceae</taxon>
        <taxon>Pseudomonas</taxon>
    </lineage>
</organism>
<reference evidence="16 17" key="1">
    <citation type="submission" date="2018-08" db="EMBL/GenBank/DDBJ databases">
        <title>Recombination of ecologically and evolutionarily significant loci maintains genetic cohesion in the Pseudomonas syringae species complex.</title>
        <authorList>
            <person name="Dillon M."/>
            <person name="Thakur S."/>
            <person name="Almeida R.N.D."/>
            <person name="Weir B.S."/>
            <person name="Guttman D.S."/>
        </authorList>
    </citation>
    <scope>NUCLEOTIDE SEQUENCE [LARGE SCALE GENOMIC DNA]</scope>
    <source>
        <strain evidence="16 17">ICMP 6917</strain>
    </source>
</reference>
<dbReference type="PANTHER" id="PTHR43822">
    <property type="entry name" value="HOMOACONITASE, MITOCHONDRIAL-RELATED"/>
    <property type="match status" value="1"/>
</dbReference>
<evidence type="ECO:0000256" key="14">
    <source>
        <dbReference type="SAM" id="MobiDB-lite"/>
    </source>
</evidence>